<accession>A0A1M7M714</accession>
<dbReference type="Gene3D" id="1.10.760.10">
    <property type="entry name" value="Cytochrome c-like domain"/>
    <property type="match status" value="1"/>
</dbReference>
<dbReference type="EMBL" id="FRCL01000008">
    <property type="protein sequence ID" value="SHM86512.1"/>
    <property type="molecule type" value="Genomic_DNA"/>
</dbReference>
<keyword evidence="2 4" id="KW-0479">Metal-binding</keyword>
<sequence>MKSKIHEYQKINNKNRSKKILFLFALLLLISCKKEEAKKEPLYPTSVEETTQAPEELGKEIFEGKGNCVACHQADKKLIGPSLQSIAKIYIEKNGSIVAFLKEDAEPLVDPSQYELMKTNFALTEEMSDEELKGLEAYIYSNLK</sequence>
<evidence type="ECO:0000256" key="3">
    <source>
        <dbReference type="ARBA" id="ARBA00023004"/>
    </source>
</evidence>
<evidence type="ECO:0000256" key="1">
    <source>
        <dbReference type="ARBA" id="ARBA00022617"/>
    </source>
</evidence>
<keyword evidence="7" id="KW-1185">Reference proteome</keyword>
<dbReference type="OrthoDB" id="9814063at2"/>
<evidence type="ECO:0000313" key="7">
    <source>
        <dbReference type="Proteomes" id="UP000184092"/>
    </source>
</evidence>
<evidence type="ECO:0000256" key="2">
    <source>
        <dbReference type="ARBA" id="ARBA00022723"/>
    </source>
</evidence>
<dbReference type="Proteomes" id="UP000184092">
    <property type="component" value="Unassembled WGS sequence"/>
</dbReference>
<dbReference type="GO" id="GO:0009055">
    <property type="term" value="F:electron transfer activity"/>
    <property type="evidence" value="ECO:0007669"/>
    <property type="project" value="InterPro"/>
</dbReference>
<dbReference type="GO" id="GO:0046872">
    <property type="term" value="F:metal ion binding"/>
    <property type="evidence" value="ECO:0007669"/>
    <property type="project" value="UniProtKB-KW"/>
</dbReference>
<dbReference type="SUPFAM" id="SSF46626">
    <property type="entry name" value="Cytochrome c"/>
    <property type="match status" value="1"/>
</dbReference>
<dbReference type="STRING" id="178356.SAMN05216269_1086"/>
<keyword evidence="1 4" id="KW-0349">Heme</keyword>
<reference evidence="7" key="1">
    <citation type="submission" date="2016-11" db="EMBL/GenBank/DDBJ databases">
        <authorList>
            <person name="Varghese N."/>
            <person name="Submissions S."/>
        </authorList>
    </citation>
    <scope>NUCLEOTIDE SEQUENCE [LARGE SCALE GENOMIC DNA]</scope>
    <source>
        <strain evidence="7">CGMCC 1.2749</strain>
    </source>
</reference>
<dbReference type="PROSITE" id="PS51007">
    <property type="entry name" value="CYTC"/>
    <property type="match status" value="1"/>
</dbReference>
<feature type="domain" description="Cytochrome c" evidence="5">
    <location>
        <begin position="53"/>
        <end position="143"/>
    </location>
</feature>
<dbReference type="RefSeq" id="WP_073209268.1">
    <property type="nucleotide sequence ID" value="NZ_FRCL01000008.1"/>
</dbReference>
<dbReference type="InterPro" id="IPR009056">
    <property type="entry name" value="Cyt_c-like_dom"/>
</dbReference>
<name>A0A1M7M714_9FLAO</name>
<protein>
    <submittedName>
        <fullName evidence="6">Cytochrome c</fullName>
    </submittedName>
</protein>
<dbReference type="InterPro" id="IPR036909">
    <property type="entry name" value="Cyt_c-like_dom_sf"/>
</dbReference>
<dbReference type="PROSITE" id="PS51257">
    <property type="entry name" value="PROKAR_LIPOPROTEIN"/>
    <property type="match status" value="1"/>
</dbReference>
<gene>
    <name evidence="6" type="ORF">SAMN05216269_1086</name>
</gene>
<evidence type="ECO:0000259" key="5">
    <source>
        <dbReference type="PROSITE" id="PS51007"/>
    </source>
</evidence>
<dbReference type="Pfam" id="PF00034">
    <property type="entry name" value="Cytochrom_C"/>
    <property type="match status" value="1"/>
</dbReference>
<dbReference type="GO" id="GO:0020037">
    <property type="term" value="F:heme binding"/>
    <property type="evidence" value="ECO:0007669"/>
    <property type="project" value="InterPro"/>
</dbReference>
<evidence type="ECO:0000256" key="4">
    <source>
        <dbReference type="PROSITE-ProRule" id="PRU00433"/>
    </source>
</evidence>
<keyword evidence="3 4" id="KW-0408">Iron</keyword>
<organism evidence="6 7">
    <name type="scientific">Flavobacterium xinjiangense</name>
    <dbReference type="NCBI Taxonomy" id="178356"/>
    <lineage>
        <taxon>Bacteria</taxon>
        <taxon>Pseudomonadati</taxon>
        <taxon>Bacteroidota</taxon>
        <taxon>Flavobacteriia</taxon>
        <taxon>Flavobacteriales</taxon>
        <taxon>Flavobacteriaceae</taxon>
        <taxon>Flavobacterium</taxon>
    </lineage>
</organism>
<dbReference type="AlphaFoldDB" id="A0A1M7M714"/>
<proteinExistence type="predicted"/>
<evidence type="ECO:0000313" key="6">
    <source>
        <dbReference type="EMBL" id="SHM86512.1"/>
    </source>
</evidence>